<dbReference type="InterPro" id="IPR024425">
    <property type="entry name" value="LiaF-like_C"/>
</dbReference>
<dbReference type="EMBL" id="JBHSUS010000001">
    <property type="protein sequence ID" value="MFC6441371.1"/>
    <property type="molecule type" value="Genomic_DNA"/>
</dbReference>
<evidence type="ECO:0000313" key="3">
    <source>
        <dbReference type="EMBL" id="MFC6441371.1"/>
    </source>
</evidence>
<organism evidence="3 4">
    <name type="scientific">Pseudobowmanella zhangzhouensis</name>
    <dbReference type="NCBI Taxonomy" id="1537679"/>
    <lineage>
        <taxon>Bacteria</taxon>
        <taxon>Pseudomonadati</taxon>
        <taxon>Pseudomonadota</taxon>
        <taxon>Gammaproteobacteria</taxon>
        <taxon>Alteromonadales</taxon>
        <taxon>Alteromonadaceae</taxon>
    </lineage>
</organism>
<feature type="domain" description="DUF1707" evidence="1">
    <location>
        <begin position="14"/>
        <end position="58"/>
    </location>
</feature>
<evidence type="ECO:0000259" key="1">
    <source>
        <dbReference type="Pfam" id="PF08044"/>
    </source>
</evidence>
<keyword evidence="4" id="KW-1185">Reference proteome</keyword>
<dbReference type="Pfam" id="PF09922">
    <property type="entry name" value="LiaF-like_C"/>
    <property type="match status" value="1"/>
</dbReference>
<gene>
    <name evidence="3" type="ORF">ACFP85_14555</name>
</gene>
<evidence type="ECO:0000313" key="4">
    <source>
        <dbReference type="Proteomes" id="UP001596364"/>
    </source>
</evidence>
<name>A0ABW1XNR2_9ALTE</name>
<dbReference type="InterPro" id="IPR012551">
    <property type="entry name" value="DUF1707_SHOCT-like"/>
</dbReference>
<sequence length="219" mass="24359">MAVALEDRPREQVKEEVIDQLIHNYSHGVISAEAFERRLDLAMAAQSNAQLVALVADLELGQPDEQYHQRKAQNLDVRYEPGVGAEFDSQLTVLSSNHRNGPWVVPRTLRIKTLLGNNKLDFTDAIFQHPTVTIKLTSILAEEVIWVPENVNVVVRASNILSSVTNQNRAIAHRQAPTIIIEGAMVLGAIKIGVRRSLKDRFLRFANEVKAVLAGESGR</sequence>
<reference evidence="4" key="1">
    <citation type="journal article" date="2019" name="Int. J. Syst. Evol. Microbiol.">
        <title>The Global Catalogue of Microorganisms (GCM) 10K type strain sequencing project: providing services to taxonomists for standard genome sequencing and annotation.</title>
        <authorList>
            <consortium name="The Broad Institute Genomics Platform"/>
            <consortium name="The Broad Institute Genome Sequencing Center for Infectious Disease"/>
            <person name="Wu L."/>
            <person name="Ma J."/>
        </authorList>
    </citation>
    <scope>NUCLEOTIDE SEQUENCE [LARGE SCALE GENOMIC DNA]</scope>
    <source>
        <strain evidence="4">CGMCC 1.16031</strain>
    </source>
</reference>
<dbReference type="PANTHER" id="PTHR40763">
    <property type="entry name" value="MEMBRANE PROTEIN-RELATED"/>
    <property type="match status" value="1"/>
</dbReference>
<dbReference type="Proteomes" id="UP001596364">
    <property type="component" value="Unassembled WGS sequence"/>
</dbReference>
<dbReference type="RefSeq" id="WP_131257865.1">
    <property type="nucleotide sequence ID" value="NZ_JBHSUS010000001.1"/>
</dbReference>
<proteinExistence type="predicted"/>
<comment type="caution">
    <text evidence="3">The sequence shown here is derived from an EMBL/GenBank/DDBJ whole genome shotgun (WGS) entry which is preliminary data.</text>
</comment>
<protein>
    <submittedName>
        <fullName evidence="3">DUF1707 domain-containing protein</fullName>
    </submittedName>
</protein>
<dbReference type="PANTHER" id="PTHR40763:SF5">
    <property type="entry name" value="MEMBRANE PROTEIN"/>
    <property type="match status" value="1"/>
</dbReference>
<feature type="domain" description="Cell wall-active antibiotics response LiaF-like C-terminal" evidence="2">
    <location>
        <begin position="99"/>
        <end position="168"/>
    </location>
</feature>
<evidence type="ECO:0000259" key="2">
    <source>
        <dbReference type="Pfam" id="PF09922"/>
    </source>
</evidence>
<accession>A0ABW1XNR2</accession>
<dbReference type="Pfam" id="PF08044">
    <property type="entry name" value="DUF1707"/>
    <property type="match status" value="1"/>
</dbReference>